<dbReference type="OrthoDB" id="5298727at2"/>
<dbReference type="GO" id="GO:0005886">
    <property type="term" value="C:plasma membrane"/>
    <property type="evidence" value="ECO:0007669"/>
    <property type="project" value="UniProtKB-SubCell"/>
</dbReference>
<proteinExistence type="inferred from homology"/>
<evidence type="ECO:0000259" key="8">
    <source>
        <dbReference type="PROSITE" id="PS50928"/>
    </source>
</evidence>
<evidence type="ECO:0000256" key="2">
    <source>
        <dbReference type="ARBA" id="ARBA00022448"/>
    </source>
</evidence>
<dbReference type="PROSITE" id="PS50928">
    <property type="entry name" value="ABC_TM1"/>
    <property type="match status" value="1"/>
</dbReference>
<feature type="transmembrane region" description="Helical" evidence="7">
    <location>
        <begin position="172"/>
        <end position="191"/>
    </location>
</feature>
<dbReference type="Proteomes" id="UP000245539">
    <property type="component" value="Unassembled WGS sequence"/>
</dbReference>
<dbReference type="Pfam" id="PF00528">
    <property type="entry name" value="BPD_transp_1"/>
    <property type="match status" value="1"/>
</dbReference>
<dbReference type="InterPro" id="IPR000515">
    <property type="entry name" value="MetI-like"/>
</dbReference>
<feature type="transmembrane region" description="Helical" evidence="7">
    <location>
        <begin position="95"/>
        <end position="115"/>
    </location>
</feature>
<dbReference type="AlphaFoldDB" id="A0A317C1G9"/>
<dbReference type="PANTHER" id="PTHR30151">
    <property type="entry name" value="ALKANE SULFONATE ABC TRANSPORTER-RELATED, MEMBRANE SUBUNIT"/>
    <property type="match status" value="1"/>
</dbReference>
<evidence type="ECO:0000313" key="10">
    <source>
        <dbReference type="Proteomes" id="UP000245539"/>
    </source>
</evidence>
<feature type="domain" description="ABC transmembrane type-1" evidence="8">
    <location>
        <begin position="57"/>
        <end position="237"/>
    </location>
</feature>
<evidence type="ECO:0000256" key="6">
    <source>
        <dbReference type="ARBA" id="ARBA00023136"/>
    </source>
</evidence>
<keyword evidence="4 7" id="KW-0812">Transmembrane</keyword>
<evidence type="ECO:0000256" key="3">
    <source>
        <dbReference type="ARBA" id="ARBA00022475"/>
    </source>
</evidence>
<keyword evidence="5 7" id="KW-1133">Transmembrane helix</keyword>
<keyword evidence="2 7" id="KW-0813">Transport</keyword>
<organism evidence="9 10">
    <name type="scientific">Leucothrix pacifica</name>
    <dbReference type="NCBI Taxonomy" id="1247513"/>
    <lineage>
        <taxon>Bacteria</taxon>
        <taxon>Pseudomonadati</taxon>
        <taxon>Pseudomonadota</taxon>
        <taxon>Gammaproteobacteria</taxon>
        <taxon>Thiotrichales</taxon>
        <taxon>Thiotrichaceae</taxon>
        <taxon>Leucothrix</taxon>
    </lineage>
</organism>
<accession>A0A317C1G9</accession>
<keyword evidence="3" id="KW-1003">Cell membrane</keyword>
<dbReference type="Gene3D" id="1.10.3720.10">
    <property type="entry name" value="MetI-like"/>
    <property type="match status" value="1"/>
</dbReference>
<feature type="transmembrane region" description="Helical" evidence="7">
    <location>
        <begin position="64"/>
        <end position="83"/>
    </location>
</feature>
<reference evidence="9 10" key="1">
    <citation type="submission" date="2018-05" db="EMBL/GenBank/DDBJ databases">
        <title>Leucothrix arctica sp. nov., isolated from Arctic seawater.</title>
        <authorList>
            <person name="Choi A."/>
            <person name="Baek K."/>
        </authorList>
    </citation>
    <scope>NUCLEOTIDE SEQUENCE [LARGE SCALE GENOMIC DNA]</scope>
    <source>
        <strain evidence="9 10">JCM 18388</strain>
    </source>
</reference>
<evidence type="ECO:0000256" key="5">
    <source>
        <dbReference type="ARBA" id="ARBA00022989"/>
    </source>
</evidence>
<keyword evidence="6 7" id="KW-0472">Membrane</keyword>
<feature type="transmembrane region" description="Helical" evidence="7">
    <location>
        <begin position="211"/>
        <end position="237"/>
    </location>
</feature>
<evidence type="ECO:0000256" key="4">
    <source>
        <dbReference type="ARBA" id="ARBA00022692"/>
    </source>
</evidence>
<dbReference type="GO" id="GO:0055085">
    <property type="term" value="P:transmembrane transport"/>
    <property type="evidence" value="ECO:0007669"/>
    <property type="project" value="InterPro"/>
</dbReference>
<name>A0A317C1G9_9GAMM</name>
<comment type="caution">
    <text evidence="9">The sequence shown here is derived from an EMBL/GenBank/DDBJ whole genome shotgun (WGS) entry which is preliminary data.</text>
</comment>
<dbReference type="PANTHER" id="PTHR30151:SF38">
    <property type="entry name" value="ALIPHATIC SULFONATES TRANSPORT PERMEASE PROTEIN SSUC-RELATED"/>
    <property type="match status" value="1"/>
</dbReference>
<dbReference type="SUPFAM" id="SSF161098">
    <property type="entry name" value="MetI-like"/>
    <property type="match status" value="1"/>
</dbReference>
<evidence type="ECO:0000256" key="7">
    <source>
        <dbReference type="RuleBase" id="RU363032"/>
    </source>
</evidence>
<comment type="similarity">
    <text evidence="7">Belongs to the binding-protein-dependent transport system permease family.</text>
</comment>
<evidence type="ECO:0000256" key="1">
    <source>
        <dbReference type="ARBA" id="ARBA00004651"/>
    </source>
</evidence>
<dbReference type="InterPro" id="IPR035906">
    <property type="entry name" value="MetI-like_sf"/>
</dbReference>
<dbReference type="CDD" id="cd06261">
    <property type="entry name" value="TM_PBP2"/>
    <property type="match status" value="1"/>
</dbReference>
<protein>
    <submittedName>
        <fullName evidence="9">ABC transporter permease</fullName>
    </submittedName>
</protein>
<gene>
    <name evidence="9" type="ORF">DKW60_20940</name>
</gene>
<evidence type="ECO:0000313" key="9">
    <source>
        <dbReference type="EMBL" id="PWQ92465.1"/>
    </source>
</evidence>
<sequence>MTVRNEHLIRLLSFGVLLASWSILSAVMADPQVLPSPMVVVHKMAELWASGDLQKHLIDTAIRVAWAFSLAMILGGVLGYLMGRNLQLNAWLDPWLIVFLNLPALVLIVLCYLWIGLNEIAAILAVTLNKLPMVMTLIREGAKSASRELRDLAYVFKLSTFARIRHIILPELLPHIVAAARAGLSVIWKIVLVVEFLGRGTGIGRQIHTQFSIFNVTGVLAYALSFVAFILLIEFLIMQPLERYAARWRHNA</sequence>
<comment type="subcellular location">
    <subcellularLocation>
        <location evidence="1 7">Cell membrane</location>
        <topology evidence="1 7">Multi-pass membrane protein</topology>
    </subcellularLocation>
</comment>
<dbReference type="EMBL" id="QGKM01000087">
    <property type="protein sequence ID" value="PWQ92465.1"/>
    <property type="molecule type" value="Genomic_DNA"/>
</dbReference>
<keyword evidence="10" id="KW-1185">Reference proteome</keyword>